<dbReference type="Proteomes" id="UP001432222">
    <property type="component" value="Chromosome"/>
</dbReference>
<keyword evidence="2" id="KW-1185">Reference proteome</keyword>
<reference evidence="1" key="1">
    <citation type="submission" date="2022-10" db="EMBL/GenBank/DDBJ databases">
        <title>The complete genomes of actinobacterial strains from the NBC collection.</title>
        <authorList>
            <person name="Joergensen T.S."/>
            <person name="Alvarez Arevalo M."/>
            <person name="Sterndorff E.B."/>
            <person name="Faurdal D."/>
            <person name="Vuksanovic O."/>
            <person name="Mourched A.-S."/>
            <person name="Charusanti P."/>
            <person name="Shaw S."/>
            <person name="Blin K."/>
            <person name="Weber T."/>
        </authorList>
    </citation>
    <scope>NUCLEOTIDE SEQUENCE</scope>
    <source>
        <strain evidence="1">NBC_00222</strain>
    </source>
</reference>
<dbReference type="EMBL" id="CP108110">
    <property type="protein sequence ID" value="WUQ87208.1"/>
    <property type="molecule type" value="Genomic_DNA"/>
</dbReference>
<dbReference type="RefSeq" id="WP_328957768.1">
    <property type="nucleotide sequence ID" value="NZ_CP108110.1"/>
</dbReference>
<sequence length="188" mass="20888">MTVQDRFLIAYESRHYEDADWGAQADRWTASFYTAADTTVFGTAVITRVVPGVTPNPREVFEADPGLLDRIPRVIFTEDGGLVPELAKMRPSLLLLLESVHVTDDWRGKGVGMRLAVAALRQLAVSGTVAVCYPAPIHDHGPDEPCSYESDDPEIRRPDEEAVAKLQKAWERQGFAQFDQAVYIMALV</sequence>
<evidence type="ECO:0000313" key="1">
    <source>
        <dbReference type="EMBL" id="WUQ87208.1"/>
    </source>
</evidence>
<evidence type="ECO:0000313" key="2">
    <source>
        <dbReference type="Proteomes" id="UP001432222"/>
    </source>
</evidence>
<accession>A0ABZ1U7Q7</accession>
<name>A0ABZ1U7Q7_9ACTN</name>
<proteinExistence type="predicted"/>
<evidence type="ECO:0008006" key="3">
    <source>
        <dbReference type="Google" id="ProtNLM"/>
    </source>
</evidence>
<organism evidence="1 2">
    <name type="scientific">Kitasatospora purpeofusca</name>
    <dbReference type="NCBI Taxonomy" id="67352"/>
    <lineage>
        <taxon>Bacteria</taxon>
        <taxon>Bacillati</taxon>
        <taxon>Actinomycetota</taxon>
        <taxon>Actinomycetes</taxon>
        <taxon>Kitasatosporales</taxon>
        <taxon>Streptomycetaceae</taxon>
        <taxon>Kitasatospora</taxon>
    </lineage>
</organism>
<dbReference type="SUPFAM" id="SSF55729">
    <property type="entry name" value="Acyl-CoA N-acyltransferases (Nat)"/>
    <property type="match status" value="1"/>
</dbReference>
<protein>
    <recommendedName>
        <fullName evidence="3">N-acetyltransferase domain-containing protein</fullName>
    </recommendedName>
</protein>
<gene>
    <name evidence="1" type="ORF">OHA16_32160</name>
</gene>
<dbReference type="InterPro" id="IPR016181">
    <property type="entry name" value="Acyl_CoA_acyltransferase"/>
</dbReference>